<gene>
    <name evidence="2" type="ORF">ACFQ1U_05320</name>
</gene>
<organism evidence="2 3">
    <name type="scientific">Tenacibaculum geojense</name>
    <dbReference type="NCBI Taxonomy" id="915352"/>
    <lineage>
        <taxon>Bacteria</taxon>
        <taxon>Pseudomonadati</taxon>
        <taxon>Bacteroidota</taxon>
        <taxon>Flavobacteriia</taxon>
        <taxon>Flavobacteriales</taxon>
        <taxon>Flavobacteriaceae</taxon>
        <taxon>Tenacibaculum</taxon>
    </lineage>
</organism>
<dbReference type="PANTHER" id="PTHR43364:SF1">
    <property type="entry name" value="OXIDOREDUCTASE YDHF"/>
    <property type="match status" value="1"/>
</dbReference>
<evidence type="ECO:0000259" key="1">
    <source>
        <dbReference type="Pfam" id="PF00248"/>
    </source>
</evidence>
<evidence type="ECO:0000313" key="2">
    <source>
        <dbReference type="EMBL" id="MFD0992615.1"/>
    </source>
</evidence>
<dbReference type="Proteomes" id="UP001597062">
    <property type="component" value="Unassembled WGS sequence"/>
</dbReference>
<proteinExistence type="predicted"/>
<accession>A0ABW3JRY3</accession>
<dbReference type="Gene3D" id="3.20.20.100">
    <property type="entry name" value="NADP-dependent oxidoreductase domain"/>
    <property type="match status" value="1"/>
</dbReference>
<reference evidence="3" key="1">
    <citation type="journal article" date="2019" name="Int. J. Syst. Evol. Microbiol.">
        <title>The Global Catalogue of Microorganisms (GCM) 10K type strain sequencing project: providing services to taxonomists for standard genome sequencing and annotation.</title>
        <authorList>
            <consortium name="The Broad Institute Genomics Platform"/>
            <consortium name="The Broad Institute Genome Sequencing Center for Infectious Disease"/>
            <person name="Wu L."/>
            <person name="Ma J."/>
        </authorList>
    </citation>
    <scope>NUCLEOTIDE SEQUENCE [LARGE SCALE GENOMIC DNA]</scope>
    <source>
        <strain evidence="3">CCUG 60527</strain>
    </source>
</reference>
<dbReference type="RefSeq" id="WP_386106084.1">
    <property type="nucleotide sequence ID" value="NZ_JBHTJR010000029.1"/>
</dbReference>
<dbReference type="EC" id="1.-.-.-" evidence="2"/>
<dbReference type="CDD" id="cd19092">
    <property type="entry name" value="AKR_BsYcsN_EcYdhF-like"/>
    <property type="match status" value="1"/>
</dbReference>
<dbReference type="PRINTS" id="PR00069">
    <property type="entry name" value="ALDKETRDTASE"/>
</dbReference>
<feature type="domain" description="NADP-dependent oxidoreductase" evidence="1">
    <location>
        <begin position="8"/>
        <end position="279"/>
    </location>
</feature>
<dbReference type="GO" id="GO:0016491">
    <property type="term" value="F:oxidoreductase activity"/>
    <property type="evidence" value="ECO:0007669"/>
    <property type="project" value="UniProtKB-KW"/>
</dbReference>
<dbReference type="PANTHER" id="PTHR43364">
    <property type="entry name" value="NADH-SPECIFIC METHYLGLYOXAL REDUCTASE-RELATED"/>
    <property type="match status" value="1"/>
</dbReference>
<protein>
    <submittedName>
        <fullName evidence="2">Aldo/keto reductase family oxidoreductase</fullName>
        <ecNumber evidence="2">1.-.-.-</ecNumber>
    </submittedName>
</protein>
<evidence type="ECO:0000313" key="3">
    <source>
        <dbReference type="Proteomes" id="UP001597062"/>
    </source>
</evidence>
<dbReference type="InterPro" id="IPR020471">
    <property type="entry name" value="AKR"/>
</dbReference>
<keyword evidence="2" id="KW-0560">Oxidoreductase</keyword>
<dbReference type="InterPro" id="IPR023210">
    <property type="entry name" value="NADP_OxRdtase_dom"/>
</dbReference>
<keyword evidence="3" id="KW-1185">Reference proteome</keyword>
<dbReference type="InterPro" id="IPR036812">
    <property type="entry name" value="NAD(P)_OxRdtase_dom_sf"/>
</dbReference>
<dbReference type="SUPFAM" id="SSF51430">
    <property type="entry name" value="NAD(P)-linked oxidoreductase"/>
    <property type="match status" value="1"/>
</dbReference>
<dbReference type="EMBL" id="JBHTJR010000029">
    <property type="protein sequence ID" value="MFD0992615.1"/>
    <property type="molecule type" value="Genomic_DNA"/>
</dbReference>
<name>A0ABW3JRY3_9FLAO</name>
<comment type="caution">
    <text evidence="2">The sequence shown here is derived from an EMBL/GenBank/DDBJ whole genome shotgun (WGS) entry which is preliminary data.</text>
</comment>
<dbReference type="Pfam" id="PF00248">
    <property type="entry name" value="Aldo_ket_red"/>
    <property type="match status" value="1"/>
</dbReference>
<dbReference type="InterPro" id="IPR050523">
    <property type="entry name" value="AKR_Detox_Biosynth"/>
</dbReference>
<sequence length="289" mass="32854">MKTKLSNIIAGCMSWGEWGKQLSTDAMIELMEYCVEHGITSFDHADIYGDYTTEAAFGKAFTKSGIARKDVQIISKCGIQYVGKSRDNRVKHYNYSKEYIIWSVEQSLQKLNTDYLDVLLLHRPSPLMKADEIKEAVDKLQKDGKIIDFGVSNFTASQMDLIQTEIPITSNQIEFSLTQTTPMFDGTLDYFTTNQIQPMCWSPLGSAFREETPQTNRIIEALHDLSKKYNATPNQLLLAWIFMHPANVIPVVGTTNKTRLKNAVIADKINLEIEDWFYLLEKSRGVKTA</sequence>